<evidence type="ECO:0000313" key="1">
    <source>
        <dbReference type="EMBL" id="GFX92116.1"/>
    </source>
</evidence>
<evidence type="ECO:0000313" key="2">
    <source>
        <dbReference type="Proteomes" id="UP000887159"/>
    </source>
</evidence>
<dbReference type="EMBL" id="BMAU01021142">
    <property type="protein sequence ID" value="GFX92116.1"/>
    <property type="molecule type" value="Genomic_DNA"/>
</dbReference>
<proteinExistence type="predicted"/>
<dbReference type="Proteomes" id="UP000887159">
    <property type="component" value="Unassembled WGS sequence"/>
</dbReference>
<name>A0A8X6UTM2_TRICX</name>
<comment type="caution">
    <text evidence="1">The sequence shown here is derived from an EMBL/GenBank/DDBJ whole genome shotgun (WGS) entry which is preliminary data.</text>
</comment>
<sequence length="142" mass="16000">MWMTGEFRIHLNPKAESLTSLGKGTRNVPPSHIEMYLDLEEERPGLRGSFLISGLKESLYILTQDKRTLRWGSKQQCREILRCKDSFENTGKLRGKLSARRSGVFHARIRCGVPMINFCLGVLLGTSCSDTSVAVWNRGLSV</sequence>
<reference evidence="1" key="1">
    <citation type="submission" date="2020-08" db="EMBL/GenBank/DDBJ databases">
        <title>Multicomponent nature underlies the extraordinary mechanical properties of spider dragline silk.</title>
        <authorList>
            <person name="Kono N."/>
            <person name="Nakamura H."/>
            <person name="Mori M."/>
            <person name="Yoshida Y."/>
            <person name="Ohtoshi R."/>
            <person name="Malay A.D."/>
            <person name="Moran D.A.P."/>
            <person name="Tomita M."/>
            <person name="Numata K."/>
            <person name="Arakawa K."/>
        </authorList>
    </citation>
    <scope>NUCLEOTIDE SEQUENCE</scope>
</reference>
<gene>
    <name evidence="1" type="ORF">TNCV_1740361</name>
</gene>
<organism evidence="1 2">
    <name type="scientific">Trichonephila clavipes</name>
    <name type="common">Golden silk orbweaver</name>
    <name type="synonym">Nephila clavipes</name>
    <dbReference type="NCBI Taxonomy" id="2585209"/>
    <lineage>
        <taxon>Eukaryota</taxon>
        <taxon>Metazoa</taxon>
        <taxon>Ecdysozoa</taxon>
        <taxon>Arthropoda</taxon>
        <taxon>Chelicerata</taxon>
        <taxon>Arachnida</taxon>
        <taxon>Araneae</taxon>
        <taxon>Araneomorphae</taxon>
        <taxon>Entelegynae</taxon>
        <taxon>Araneoidea</taxon>
        <taxon>Nephilidae</taxon>
        <taxon>Trichonephila</taxon>
    </lineage>
</organism>
<accession>A0A8X6UTM2</accession>
<protein>
    <submittedName>
        <fullName evidence="1">Uncharacterized protein</fullName>
    </submittedName>
</protein>
<keyword evidence="2" id="KW-1185">Reference proteome</keyword>
<dbReference type="AlphaFoldDB" id="A0A8X6UTM2"/>